<dbReference type="Pfam" id="PF04385">
    <property type="entry name" value="FAINT"/>
    <property type="match status" value="2"/>
</dbReference>
<proteinExistence type="predicted"/>
<accession>A0A3B0NHC6</accession>
<feature type="transmembrane region" description="Helical" evidence="1">
    <location>
        <begin position="582"/>
        <end position="604"/>
    </location>
</feature>
<evidence type="ECO:0000256" key="1">
    <source>
        <dbReference type="SAM" id="Phobius"/>
    </source>
</evidence>
<evidence type="ECO:0000313" key="2">
    <source>
        <dbReference type="EMBL" id="SVP93988.1"/>
    </source>
</evidence>
<keyword evidence="1" id="KW-1133">Transmembrane helix</keyword>
<dbReference type="EMBL" id="UIVT01000004">
    <property type="protein sequence ID" value="SVP93988.1"/>
    <property type="molecule type" value="Genomic_DNA"/>
</dbReference>
<name>A0A3B0NHC6_THEAN</name>
<organism evidence="2">
    <name type="scientific">Theileria annulata</name>
    <dbReference type="NCBI Taxonomy" id="5874"/>
    <lineage>
        <taxon>Eukaryota</taxon>
        <taxon>Sar</taxon>
        <taxon>Alveolata</taxon>
        <taxon>Apicomplexa</taxon>
        <taxon>Aconoidasida</taxon>
        <taxon>Piroplasmida</taxon>
        <taxon>Theileriidae</taxon>
        <taxon>Theileria</taxon>
    </lineage>
</organism>
<keyword evidence="1" id="KW-0472">Membrane</keyword>
<dbReference type="InterPro" id="IPR007480">
    <property type="entry name" value="DUF529"/>
</dbReference>
<reference evidence="2" key="1">
    <citation type="submission" date="2018-07" db="EMBL/GenBank/DDBJ databases">
        <authorList>
            <person name="Quirk P.G."/>
            <person name="Krulwich T.A."/>
        </authorList>
    </citation>
    <scope>NUCLEOTIDE SEQUENCE</scope>
    <source>
        <strain evidence="2">Anand</strain>
    </source>
</reference>
<sequence length="605" mass="70464">MRIELFKLIYILVILHGFRKVVYSSKYQLGLSSSLLKIITEDGSESRTNDRTKYVIEVLDSSLYFSFRTEAVCKEVKYHDYVLWEPEDSETKPRAICMHMDINEIVMQFDGYLNIYKYINDQWERETKNLNEIFENLPQDSVEIVTKEGNPNDCLSLGTVSVDYNFRGSEIKIQSIRFGGKVFWKPENKSDIKYPTRVNYDIVKKTALIQFENFYLLYSCRSDKCNLLSENNIYEPTGGITVVTNDQNGSTQEGDVSKYLLRKYDLVSEYVFESQYNCTEFKFGSQTLWNYFGDSSNGYPRTLCFHEDLKLIFAEFENSIYSYKCTSEGCVTILKYSLDGFSNSKLTFVTENDMEEPGYNDPVQFDEKSFGFGTEFIFKPNVKCTEIKYDNRPVWSFQSNDSENKYPKKVFFNSFTKMIIVDFSKFYMIYQYDGSGLYLISTDTLYGSLISDFKFIGENNSELAKTDYETVNYPLGYAFACRFNKVKCVEFSFKNKTVWKHNPQKMGSNYPTNIYVNWDMKMLIVESQAFFNAYMYINKEWKNIFTFPDESQVPSGTPEETKPSKLRGDYQSKSIRFNKTTAIILIVLAIVGITLVALAIKCIMK</sequence>
<keyword evidence="1" id="KW-0812">Transmembrane</keyword>
<dbReference type="EMBL" id="UIVS01000004">
    <property type="protein sequence ID" value="SVP94453.1"/>
    <property type="molecule type" value="Genomic_DNA"/>
</dbReference>
<gene>
    <name evidence="2" type="ORF">TAT_000298600</name>
    <name evidence="3" type="ORF">TAV_000298700</name>
</gene>
<dbReference type="AlphaFoldDB" id="A0A3B0NHC6"/>
<dbReference type="VEuPathDB" id="PiroplasmaDB:TA17145"/>
<evidence type="ECO:0000313" key="3">
    <source>
        <dbReference type="EMBL" id="SVP94453.1"/>
    </source>
</evidence>
<protein>
    <submittedName>
        <fullName evidence="2">Uncharacterized protein</fullName>
    </submittedName>
</protein>